<keyword evidence="2" id="KW-1185">Reference proteome</keyword>
<feature type="non-terminal residue" evidence="1">
    <location>
        <position position="1"/>
    </location>
</feature>
<reference evidence="2" key="1">
    <citation type="journal article" date="2005" name="Nature">
        <title>The map-based sequence of the rice genome.</title>
        <authorList>
            <consortium name="International rice genome sequencing project (IRGSP)"/>
            <person name="Matsumoto T."/>
            <person name="Wu J."/>
            <person name="Kanamori H."/>
            <person name="Katayose Y."/>
            <person name="Fujisawa M."/>
            <person name="Namiki N."/>
            <person name="Mizuno H."/>
            <person name="Yamamoto K."/>
            <person name="Antonio B.A."/>
            <person name="Baba T."/>
            <person name="Sakata K."/>
            <person name="Nagamura Y."/>
            <person name="Aoki H."/>
            <person name="Arikawa K."/>
            <person name="Arita K."/>
            <person name="Bito T."/>
            <person name="Chiden Y."/>
            <person name="Fujitsuka N."/>
            <person name="Fukunaka R."/>
            <person name="Hamada M."/>
            <person name="Harada C."/>
            <person name="Hayashi A."/>
            <person name="Hijishita S."/>
            <person name="Honda M."/>
            <person name="Hosokawa S."/>
            <person name="Ichikawa Y."/>
            <person name="Idonuma A."/>
            <person name="Iijima M."/>
            <person name="Ikeda M."/>
            <person name="Ikeno M."/>
            <person name="Ito K."/>
            <person name="Ito S."/>
            <person name="Ito T."/>
            <person name="Ito Y."/>
            <person name="Ito Y."/>
            <person name="Iwabuchi A."/>
            <person name="Kamiya K."/>
            <person name="Karasawa W."/>
            <person name="Kurita K."/>
            <person name="Katagiri S."/>
            <person name="Kikuta A."/>
            <person name="Kobayashi H."/>
            <person name="Kobayashi N."/>
            <person name="Machita K."/>
            <person name="Maehara T."/>
            <person name="Masukawa M."/>
            <person name="Mizubayashi T."/>
            <person name="Mukai Y."/>
            <person name="Nagasaki H."/>
            <person name="Nagata Y."/>
            <person name="Naito S."/>
            <person name="Nakashima M."/>
            <person name="Nakama Y."/>
            <person name="Nakamichi Y."/>
            <person name="Nakamura M."/>
            <person name="Meguro A."/>
            <person name="Negishi M."/>
            <person name="Ohta I."/>
            <person name="Ohta T."/>
            <person name="Okamoto M."/>
            <person name="Ono N."/>
            <person name="Saji S."/>
            <person name="Sakaguchi M."/>
            <person name="Sakai K."/>
            <person name="Shibata M."/>
            <person name="Shimokawa T."/>
            <person name="Song J."/>
            <person name="Takazaki Y."/>
            <person name="Terasawa K."/>
            <person name="Tsugane M."/>
            <person name="Tsuji K."/>
            <person name="Ueda S."/>
            <person name="Waki K."/>
            <person name="Yamagata H."/>
            <person name="Yamamoto M."/>
            <person name="Yamamoto S."/>
            <person name="Yamane H."/>
            <person name="Yoshiki S."/>
            <person name="Yoshihara R."/>
            <person name="Yukawa K."/>
            <person name="Zhong H."/>
            <person name="Yano M."/>
            <person name="Yuan Q."/>
            <person name="Ouyang S."/>
            <person name="Liu J."/>
            <person name="Jones K.M."/>
            <person name="Gansberger K."/>
            <person name="Moffat K."/>
            <person name="Hill J."/>
            <person name="Bera J."/>
            <person name="Fadrosh D."/>
            <person name="Jin S."/>
            <person name="Johri S."/>
            <person name="Kim M."/>
            <person name="Overton L."/>
            <person name="Reardon M."/>
            <person name="Tsitrin T."/>
            <person name="Vuong H."/>
            <person name="Weaver B."/>
            <person name="Ciecko A."/>
            <person name="Tallon L."/>
            <person name="Jackson J."/>
            <person name="Pai G."/>
            <person name="Aken S.V."/>
            <person name="Utterback T."/>
            <person name="Reidmuller S."/>
            <person name="Feldblyum T."/>
            <person name="Hsiao J."/>
            <person name="Zismann V."/>
            <person name="Iobst S."/>
            <person name="de Vazeille A.R."/>
            <person name="Buell C.R."/>
            <person name="Ying K."/>
            <person name="Li Y."/>
            <person name="Lu T."/>
            <person name="Huang Y."/>
            <person name="Zhao Q."/>
            <person name="Feng Q."/>
            <person name="Zhang L."/>
            <person name="Zhu J."/>
            <person name="Weng Q."/>
            <person name="Mu J."/>
            <person name="Lu Y."/>
            <person name="Fan D."/>
            <person name="Liu Y."/>
            <person name="Guan J."/>
            <person name="Zhang Y."/>
            <person name="Yu S."/>
            <person name="Liu X."/>
            <person name="Zhang Y."/>
            <person name="Hong G."/>
            <person name="Han B."/>
            <person name="Choisne N."/>
            <person name="Demange N."/>
            <person name="Orjeda G."/>
            <person name="Samain S."/>
            <person name="Cattolico L."/>
            <person name="Pelletier E."/>
            <person name="Couloux A."/>
            <person name="Segurens B."/>
            <person name="Wincker P."/>
            <person name="D'Hont A."/>
            <person name="Scarpelli C."/>
            <person name="Weissenbach J."/>
            <person name="Salanoubat M."/>
            <person name="Quetier F."/>
            <person name="Yu Y."/>
            <person name="Kim H.R."/>
            <person name="Rambo T."/>
            <person name="Currie J."/>
            <person name="Collura K."/>
            <person name="Luo M."/>
            <person name="Yang T."/>
            <person name="Ammiraju J.S.S."/>
            <person name="Engler F."/>
            <person name="Soderlund C."/>
            <person name="Wing R.A."/>
            <person name="Palmer L.E."/>
            <person name="de la Bastide M."/>
            <person name="Spiegel L."/>
            <person name="Nascimento L."/>
            <person name="Zutavern T."/>
            <person name="O'Shaughnessy A."/>
            <person name="Dike S."/>
            <person name="Dedhia N."/>
            <person name="Preston R."/>
            <person name="Balija V."/>
            <person name="McCombie W.R."/>
            <person name="Chow T."/>
            <person name="Chen H."/>
            <person name="Chung M."/>
            <person name="Chen C."/>
            <person name="Shaw J."/>
            <person name="Wu H."/>
            <person name="Hsiao K."/>
            <person name="Chao Y."/>
            <person name="Chu M."/>
            <person name="Cheng C."/>
            <person name="Hour A."/>
            <person name="Lee P."/>
            <person name="Lin S."/>
            <person name="Lin Y."/>
            <person name="Liou J."/>
            <person name="Liu S."/>
            <person name="Hsing Y."/>
            <person name="Raghuvanshi S."/>
            <person name="Mohanty A."/>
            <person name="Bharti A.K."/>
            <person name="Gaur A."/>
            <person name="Gupta V."/>
            <person name="Kumar D."/>
            <person name="Ravi V."/>
            <person name="Vij S."/>
            <person name="Kapur A."/>
            <person name="Khurana P."/>
            <person name="Khurana P."/>
            <person name="Khurana J.P."/>
            <person name="Tyagi A.K."/>
            <person name="Gaikwad K."/>
            <person name="Singh A."/>
            <person name="Dalal V."/>
            <person name="Srivastava S."/>
            <person name="Dixit A."/>
            <person name="Pal A.K."/>
            <person name="Ghazi I.A."/>
            <person name="Yadav M."/>
            <person name="Pandit A."/>
            <person name="Bhargava A."/>
            <person name="Sureshbabu K."/>
            <person name="Batra K."/>
            <person name="Sharma T.R."/>
            <person name="Mohapatra T."/>
            <person name="Singh N.K."/>
            <person name="Messing J."/>
            <person name="Nelson A.B."/>
            <person name="Fuks G."/>
            <person name="Kavchok S."/>
            <person name="Keizer G."/>
            <person name="Linton E."/>
            <person name="Llaca V."/>
            <person name="Song R."/>
            <person name="Tanyolac B."/>
            <person name="Young S."/>
            <person name="Ho-Il K."/>
            <person name="Hahn J.H."/>
            <person name="Sangsakoo G."/>
            <person name="Vanavichit A."/>
            <person name="de Mattos Luiz.A.T."/>
            <person name="Zimmer P.D."/>
            <person name="Malone G."/>
            <person name="Dellagostin O."/>
            <person name="de Oliveira A.C."/>
            <person name="Bevan M."/>
            <person name="Bancroft I."/>
            <person name="Minx P."/>
            <person name="Cordum H."/>
            <person name="Wilson R."/>
            <person name="Cheng Z."/>
            <person name="Jin W."/>
            <person name="Jiang J."/>
            <person name="Leong S.A."/>
            <person name="Iwama H."/>
            <person name="Gojobori T."/>
            <person name="Itoh T."/>
            <person name="Niimura Y."/>
            <person name="Fujii Y."/>
            <person name="Habara T."/>
            <person name="Sakai H."/>
            <person name="Sato Y."/>
            <person name="Wilson G."/>
            <person name="Kumar K."/>
            <person name="McCouch S."/>
            <person name="Juretic N."/>
            <person name="Hoen D."/>
            <person name="Wright S."/>
            <person name="Bruskiewich R."/>
            <person name="Bureau T."/>
            <person name="Miyao A."/>
            <person name="Hirochika H."/>
            <person name="Nishikawa T."/>
            <person name="Kadowaki K."/>
            <person name="Sugiura M."/>
            <person name="Burr B."/>
            <person name="Sasaki T."/>
        </authorList>
    </citation>
    <scope>NUCLEOTIDE SEQUENCE [LARGE SCALE GENOMIC DNA]</scope>
    <source>
        <strain evidence="2">cv. Nipponbare</strain>
    </source>
</reference>
<gene>
    <name evidence="1" type="ordered locus">Os01g0615000</name>
    <name evidence="1" type="ORF">OSNPB_010615000</name>
</gene>
<dbReference type="AlphaFoldDB" id="A0A0P0V589"/>
<dbReference type="PaxDb" id="39947-A0A0P0V589"/>
<sequence length="108" mass="11329">IHISVYPIPYHSLSLVSLLSFPRRVAAATHGSKRWHRLVEGGSTGGSGGPWREGGAWICCGAGCGGREHRRRWQAVEGGRGSAQTVVAYGGGGSQLRLLRGVAVGGYC</sequence>
<name>A0A0P0V589_ORYSJ</name>
<dbReference type="EMBL" id="AP014957">
    <property type="protein sequence ID" value="BAS73154.1"/>
    <property type="molecule type" value="Genomic_DNA"/>
</dbReference>
<dbReference type="InParanoid" id="A0A0P0V589"/>
<reference evidence="1 2" key="3">
    <citation type="journal article" date="2013" name="Rice">
        <title>Improvement of the Oryza sativa Nipponbare reference genome using next generation sequence and optical map data.</title>
        <authorList>
            <person name="Kawahara Y."/>
            <person name="de la Bastide M."/>
            <person name="Hamilton J.P."/>
            <person name="Kanamori H."/>
            <person name="McCombie W.R."/>
            <person name="Ouyang S."/>
            <person name="Schwartz D.C."/>
            <person name="Tanaka T."/>
            <person name="Wu J."/>
            <person name="Zhou S."/>
            <person name="Childs K.L."/>
            <person name="Davidson R.M."/>
            <person name="Lin H."/>
            <person name="Quesada-Ocampo L."/>
            <person name="Vaillancourt B."/>
            <person name="Sakai H."/>
            <person name="Lee S.S."/>
            <person name="Kim J."/>
            <person name="Numa H."/>
            <person name="Itoh T."/>
            <person name="Buell C.R."/>
            <person name="Matsumoto T."/>
        </authorList>
    </citation>
    <scope>NUCLEOTIDE SEQUENCE [LARGE SCALE GENOMIC DNA]</scope>
    <source>
        <strain evidence="2">cv. Nipponbare</strain>
    </source>
</reference>
<evidence type="ECO:0000313" key="2">
    <source>
        <dbReference type="Proteomes" id="UP000059680"/>
    </source>
</evidence>
<evidence type="ECO:0000313" key="1">
    <source>
        <dbReference type="EMBL" id="BAS73154.1"/>
    </source>
</evidence>
<proteinExistence type="predicted"/>
<dbReference type="Gramene" id="Os01t0615000-01">
    <property type="protein sequence ID" value="Os01t0615000-01"/>
    <property type="gene ID" value="Os01g0615000"/>
</dbReference>
<protein>
    <submittedName>
        <fullName evidence="1">Os01g0615000 protein</fullName>
    </submittedName>
</protein>
<dbReference type="Proteomes" id="UP000059680">
    <property type="component" value="Chromosome 1"/>
</dbReference>
<accession>A0A0P0V589</accession>
<reference evidence="1 2" key="2">
    <citation type="journal article" date="2013" name="Plant Cell Physiol.">
        <title>Rice Annotation Project Database (RAP-DB): an integrative and interactive database for rice genomics.</title>
        <authorList>
            <person name="Sakai H."/>
            <person name="Lee S.S."/>
            <person name="Tanaka T."/>
            <person name="Numa H."/>
            <person name="Kim J."/>
            <person name="Kawahara Y."/>
            <person name="Wakimoto H."/>
            <person name="Yang C.C."/>
            <person name="Iwamoto M."/>
            <person name="Abe T."/>
            <person name="Yamada Y."/>
            <person name="Muto A."/>
            <person name="Inokuchi H."/>
            <person name="Ikemura T."/>
            <person name="Matsumoto T."/>
            <person name="Sasaki T."/>
            <person name="Itoh T."/>
        </authorList>
    </citation>
    <scope>NUCLEOTIDE SEQUENCE [LARGE SCALE GENOMIC DNA]</scope>
    <source>
        <strain evidence="2">cv. Nipponbare</strain>
    </source>
</reference>
<organism evidence="1 2">
    <name type="scientific">Oryza sativa subsp. japonica</name>
    <name type="common">Rice</name>
    <dbReference type="NCBI Taxonomy" id="39947"/>
    <lineage>
        <taxon>Eukaryota</taxon>
        <taxon>Viridiplantae</taxon>
        <taxon>Streptophyta</taxon>
        <taxon>Embryophyta</taxon>
        <taxon>Tracheophyta</taxon>
        <taxon>Spermatophyta</taxon>
        <taxon>Magnoliopsida</taxon>
        <taxon>Liliopsida</taxon>
        <taxon>Poales</taxon>
        <taxon>Poaceae</taxon>
        <taxon>BOP clade</taxon>
        <taxon>Oryzoideae</taxon>
        <taxon>Oryzeae</taxon>
        <taxon>Oryzinae</taxon>
        <taxon>Oryza</taxon>
        <taxon>Oryza sativa</taxon>
    </lineage>
</organism>